<reference evidence="3" key="1">
    <citation type="submission" date="2023-04" db="EMBL/GenBank/DDBJ databases">
        <title>Phytophthora fragariaefolia NBRC 109709.</title>
        <authorList>
            <person name="Ichikawa N."/>
            <person name="Sato H."/>
            <person name="Tonouchi N."/>
        </authorList>
    </citation>
    <scope>NUCLEOTIDE SEQUENCE</scope>
    <source>
        <strain evidence="3">NBRC 109709</strain>
    </source>
</reference>
<proteinExistence type="predicted"/>
<dbReference type="SMART" id="SM00298">
    <property type="entry name" value="CHROMO"/>
    <property type="match status" value="1"/>
</dbReference>
<dbReference type="Pfam" id="PF00385">
    <property type="entry name" value="Chromo"/>
    <property type="match status" value="1"/>
</dbReference>
<dbReference type="Gene3D" id="3.30.70.270">
    <property type="match status" value="1"/>
</dbReference>
<dbReference type="InterPro" id="IPR043128">
    <property type="entry name" value="Rev_trsase/Diguanyl_cyclase"/>
</dbReference>
<dbReference type="EMBL" id="BSXT01000196">
    <property type="protein sequence ID" value="GMF20426.1"/>
    <property type="molecule type" value="Genomic_DNA"/>
</dbReference>
<feature type="domain" description="Reverse transcriptase" evidence="2">
    <location>
        <begin position="1"/>
        <end position="67"/>
    </location>
</feature>
<dbReference type="InterPro" id="IPR043502">
    <property type="entry name" value="DNA/RNA_pol_sf"/>
</dbReference>
<dbReference type="Pfam" id="PF00078">
    <property type="entry name" value="RVT_1"/>
    <property type="match status" value="1"/>
</dbReference>
<evidence type="ECO:0000259" key="1">
    <source>
        <dbReference type="PROSITE" id="PS50013"/>
    </source>
</evidence>
<dbReference type="SUPFAM" id="SSF54160">
    <property type="entry name" value="Chromo domain-like"/>
    <property type="match status" value="1"/>
</dbReference>
<dbReference type="InterPro" id="IPR016197">
    <property type="entry name" value="Chromo-like_dom_sf"/>
</dbReference>
<accession>A0A9W6WWL5</accession>
<dbReference type="PROSITE" id="PS50878">
    <property type="entry name" value="RT_POL"/>
    <property type="match status" value="1"/>
</dbReference>
<sequence length="116" mass="13802">MERCLASLLYKNLLVWIDDLLLYAKTVDEYLDKLEELFRRMNEFGFKLSATKSSVLKKQVKWCGKQIDGRIWNYQYLVKWRGYPDSDNSWEPGRRFEEDSADLVAAFEQAHEAGRR</sequence>
<dbReference type="InterPro" id="IPR023780">
    <property type="entry name" value="Chromo_domain"/>
</dbReference>
<evidence type="ECO:0000313" key="3">
    <source>
        <dbReference type="EMBL" id="GMF20426.1"/>
    </source>
</evidence>
<dbReference type="InterPro" id="IPR000477">
    <property type="entry name" value="RT_dom"/>
</dbReference>
<protein>
    <submittedName>
        <fullName evidence="3">Unnamed protein product</fullName>
    </submittedName>
</protein>
<keyword evidence="4" id="KW-1185">Reference proteome</keyword>
<dbReference type="Gene3D" id="2.40.50.40">
    <property type="match status" value="1"/>
</dbReference>
<dbReference type="OrthoDB" id="122625at2759"/>
<gene>
    <name evidence="3" type="ORF">Pfra01_000243600</name>
</gene>
<dbReference type="InterPro" id="IPR000953">
    <property type="entry name" value="Chromo/chromo_shadow_dom"/>
</dbReference>
<feature type="domain" description="Chromo" evidence="1">
    <location>
        <begin position="54"/>
        <end position="116"/>
    </location>
</feature>
<dbReference type="CDD" id="cd00024">
    <property type="entry name" value="CD_CSD"/>
    <property type="match status" value="1"/>
</dbReference>
<evidence type="ECO:0000259" key="2">
    <source>
        <dbReference type="PROSITE" id="PS50878"/>
    </source>
</evidence>
<dbReference type="SUPFAM" id="SSF56672">
    <property type="entry name" value="DNA/RNA polymerases"/>
    <property type="match status" value="1"/>
</dbReference>
<organism evidence="3 4">
    <name type="scientific">Phytophthora fragariaefolia</name>
    <dbReference type="NCBI Taxonomy" id="1490495"/>
    <lineage>
        <taxon>Eukaryota</taxon>
        <taxon>Sar</taxon>
        <taxon>Stramenopiles</taxon>
        <taxon>Oomycota</taxon>
        <taxon>Peronosporomycetes</taxon>
        <taxon>Peronosporales</taxon>
        <taxon>Peronosporaceae</taxon>
        <taxon>Phytophthora</taxon>
    </lineage>
</organism>
<dbReference type="AlphaFoldDB" id="A0A9W6WWL5"/>
<evidence type="ECO:0000313" key="4">
    <source>
        <dbReference type="Proteomes" id="UP001165121"/>
    </source>
</evidence>
<name>A0A9W6WWL5_9STRA</name>
<dbReference type="Proteomes" id="UP001165121">
    <property type="component" value="Unassembled WGS sequence"/>
</dbReference>
<comment type="caution">
    <text evidence="3">The sequence shown here is derived from an EMBL/GenBank/DDBJ whole genome shotgun (WGS) entry which is preliminary data.</text>
</comment>
<dbReference type="PROSITE" id="PS50013">
    <property type="entry name" value="CHROMO_2"/>
    <property type="match status" value="1"/>
</dbReference>